<feature type="domain" description="DUF2229" evidence="1">
    <location>
        <begin position="4"/>
        <end position="223"/>
    </location>
</feature>
<organism evidence="2 3">
    <name type="scientific">Desulforamulus ferrireducens</name>
    <dbReference type="NCBI Taxonomy" id="1833852"/>
    <lineage>
        <taxon>Bacteria</taxon>
        <taxon>Bacillati</taxon>
        <taxon>Bacillota</taxon>
        <taxon>Clostridia</taxon>
        <taxon>Eubacteriales</taxon>
        <taxon>Peptococcaceae</taxon>
        <taxon>Desulforamulus</taxon>
    </lineage>
</organism>
<dbReference type="Gene3D" id="3.40.50.11900">
    <property type="match status" value="1"/>
</dbReference>
<reference evidence="2 3" key="1">
    <citation type="journal article" date="2016" name="Int. J. Syst. Evol. Microbiol.">
        <title>Desulfotomaculum ferrireducens sp. nov., a moderately thermophilic sulfate-reducing and dissimilatory Fe(III)-reducing bacterium isolated from compost.</title>
        <authorList>
            <person name="Yang G."/>
            <person name="Guo J."/>
            <person name="Zhuang L."/>
            <person name="Yuan Y."/>
            <person name="Zhou S."/>
        </authorList>
    </citation>
    <scope>NUCLEOTIDE SEQUENCE [LARGE SCALE GENOMIC DNA]</scope>
    <source>
        <strain evidence="2 3">GSS09</strain>
    </source>
</reference>
<dbReference type="RefSeq" id="WP_077713515.1">
    <property type="nucleotide sequence ID" value="NZ_CP019698.1"/>
</dbReference>
<proteinExistence type="predicted"/>
<accession>A0A1S6IUV2</accession>
<dbReference type="KEGG" id="dfg:B0537_05340"/>
<evidence type="ECO:0000259" key="1">
    <source>
        <dbReference type="Pfam" id="PF09989"/>
    </source>
</evidence>
<dbReference type="PANTHER" id="PTHR32329:SF2">
    <property type="entry name" value="BIFUNCTIONAL PROTEIN [INCLUDES 2-HYDROXYACYL-COA DEHYDRATASE (N-TER) AND ITS ACTIVATOR DOMAIN (C_TERM)"/>
    <property type="match status" value="1"/>
</dbReference>
<keyword evidence="3" id="KW-1185">Reference proteome</keyword>
<protein>
    <recommendedName>
        <fullName evidence="1">DUF2229 domain-containing protein</fullName>
    </recommendedName>
</protein>
<dbReference type="PANTHER" id="PTHR32329">
    <property type="entry name" value="BIFUNCTIONAL PROTEIN [INCLUDES 2-HYDROXYACYL-COA DEHYDRATASE (N-TER) AND ITS ACTIVATOR DOMAIN (C_TERM)-RELATED"/>
    <property type="match status" value="1"/>
</dbReference>
<dbReference type="InterPro" id="IPR018709">
    <property type="entry name" value="CoA_activase_DUF2229"/>
</dbReference>
<dbReference type="InterPro" id="IPR051805">
    <property type="entry name" value="Dehydratase_Activator_Redct"/>
</dbReference>
<dbReference type="AlphaFoldDB" id="A0A1S6IUV2"/>
<dbReference type="Pfam" id="PF09989">
    <property type="entry name" value="DUF2229"/>
    <property type="match status" value="1"/>
</dbReference>
<name>A0A1S6IUV2_9FIRM</name>
<sequence>MPIRVGIPRALLYYYYFPLWKEFLERLGAEVVVSDRTTKGILTSGVEHCVDEACLPIKLAFGHVKNLVDKGVDVIFLPRIVSVAQREYICPKFLGFPDMVKQNIPGLPRVLDTTINVRKKQQDIHLFTREVGALFNHGAIKSRLAYLLSMPTHFQYISLLEQGYLPEEAMGILKGKKIKENPVATDLKVAVIGHPYNIYDPFISMNLINRLRKFGAEVITADNLTEQMVNEGVKRLPKKLFWTMSRRMTGGALNLHDRNAVDGIIHVAAFACGPDSMTGELIERYIRRDGKVPFMNINLDEHTGEAGVVTRLEAFLDMLRWRKKAV</sequence>
<dbReference type="Pfam" id="PF06050">
    <property type="entry name" value="HGD-D"/>
    <property type="match status" value="1"/>
</dbReference>
<dbReference type="Proteomes" id="UP000189464">
    <property type="component" value="Chromosome"/>
</dbReference>
<evidence type="ECO:0000313" key="2">
    <source>
        <dbReference type="EMBL" id="AQS58561.1"/>
    </source>
</evidence>
<gene>
    <name evidence="2" type="ORF">B0537_05340</name>
</gene>
<dbReference type="OrthoDB" id="9780120at2"/>
<dbReference type="STRING" id="1833852.B0537_05340"/>
<dbReference type="InterPro" id="IPR010327">
    <property type="entry name" value="FldB/FldC_alpha/beta"/>
</dbReference>
<dbReference type="EMBL" id="CP019698">
    <property type="protein sequence ID" value="AQS58561.1"/>
    <property type="molecule type" value="Genomic_DNA"/>
</dbReference>
<evidence type="ECO:0000313" key="3">
    <source>
        <dbReference type="Proteomes" id="UP000189464"/>
    </source>
</evidence>